<feature type="transmembrane region" description="Helical" evidence="9">
    <location>
        <begin position="21"/>
        <end position="42"/>
    </location>
</feature>
<comment type="caution">
    <text evidence="12">The sequence shown here is derived from an EMBL/GenBank/DDBJ whole genome shotgun (WGS) entry which is preliminary data.</text>
</comment>
<comment type="similarity">
    <text evidence="2 10">Belongs to the binding-protein-dependent transport system permease family. CysTW subfamily.</text>
</comment>
<reference evidence="12 13" key="1">
    <citation type="submission" date="2020-08" db="EMBL/GenBank/DDBJ databases">
        <title>Genomic Encyclopedia of Type Strains, Phase IV (KMG-IV): sequencing the most valuable type-strain genomes for metagenomic binning, comparative biology and taxonomic classification.</title>
        <authorList>
            <person name="Goeker M."/>
        </authorList>
    </citation>
    <scope>NUCLEOTIDE SEQUENCE [LARGE SCALE GENOMIC DNA]</scope>
    <source>
        <strain evidence="12 13">DSM 101791</strain>
    </source>
</reference>
<gene>
    <name evidence="12" type="ORF">HNQ09_001350</name>
</gene>
<evidence type="ECO:0000259" key="11">
    <source>
        <dbReference type="PROSITE" id="PS50928"/>
    </source>
</evidence>
<keyword evidence="13" id="KW-1185">Reference proteome</keyword>
<protein>
    <recommendedName>
        <fullName evidence="10">Molybdenum transport system permease</fullName>
    </recommendedName>
</protein>
<dbReference type="Proteomes" id="UP000525389">
    <property type="component" value="Unassembled WGS sequence"/>
</dbReference>
<evidence type="ECO:0000256" key="3">
    <source>
        <dbReference type="ARBA" id="ARBA00022448"/>
    </source>
</evidence>
<evidence type="ECO:0000313" key="13">
    <source>
        <dbReference type="Proteomes" id="UP000525389"/>
    </source>
</evidence>
<dbReference type="PROSITE" id="PS50928">
    <property type="entry name" value="ABC_TM1"/>
    <property type="match status" value="1"/>
</dbReference>
<evidence type="ECO:0000256" key="4">
    <source>
        <dbReference type="ARBA" id="ARBA00022475"/>
    </source>
</evidence>
<evidence type="ECO:0000256" key="2">
    <source>
        <dbReference type="ARBA" id="ARBA00007069"/>
    </source>
</evidence>
<feature type="transmembrane region" description="Helical" evidence="9">
    <location>
        <begin position="62"/>
        <end position="88"/>
    </location>
</feature>
<dbReference type="NCBIfam" id="TIGR01581">
    <property type="entry name" value="Mo_ABC_porter"/>
    <property type="match status" value="1"/>
</dbReference>
<dbReference type="InterPro" id="IPR006469">
    <property type="entry name" value="NifC_ABC_porter"/>
</dbReference>
<evidence type="ECO:0000256" key="10">
    <source>
        <dbReference type="RuleBase" id="RU365097"/>
    </source>
</evidence>
<keyword evidence="7 9" id="KW-1133">Transmembrane helix</keyword>
<dbReference type="PANTHER" id="PTHR30183">
    <property type="entry name" value="MOLYBDENUM TRANSPORT SYSTEM PERMEASE PROTEIN MODB"/>
    <property type="match status" value="1"/>
</dbReference>
<dbReference type="Gene3D" id="1.10.3720.10">
    <property type="entry name" value="MetI-like"/>
    <property type="match status" value="1"/>
</dbReference>
<organism evidence="12 13">
    <name type="scientific">Deinococcus budaensis</name>
    <dbReference type="NCBI Taxonomy" id="1665626"/>
    <lineage>
        <taxon>Bacteria</taxon>
        <taxon>Thermotogati</taxon>
        <taxon>Deinococcota</taxon>
        <taxon>Deinococci</taxon>
        <taxon>Deinococcales</taxon>
        <taxon>Deinococcaceae</taxon>
        <taxon>Deinococcus</taxon>
    </lineage>
</organism>
<feature type="transmembrane region" description="Helical" evidence="9">
    <location>
        <begin position="133"/>
        <end position="158"/>
    </location>
</feature>
<dbReference type="AlphaFoldDB" id="A0A7W8GE16"/>
<keyword evidence="5 10" id="KW-0500">Molybdenum</keyword>
<name>A0A7W8GE16_9DEIO</name>
<evidence type="ECO:0000313" key="12">
    <source>
        <dbReference type="EMBL" id="MBB5233912.1"/>
    </source>
</evidence>
<feature type="domain" description="ABC transmembrane type-1" evidence="11">
    <location>
        <begin position="62"/>
        <end position="264"/>
    </location>
</feature>
<feature type="transmembrane region" description="Helical" evidence="9">
    <location>
        <begin position="246"/>
        <end position="268"/>
    </location>
</feature>
<dbReference type="InterPro" id="IPR011867">
    <property type="entry name" value="ModB_ABC"/>
</dbReference>
<evidence type="ECO:0000256" key="9">
    <source>
        <dbReference type="RuleBase" id="RU363032"/>
    </source>
</evidence>
<keyword evidence="6 9" id="KW-0812">Transmembrane</keyword>
<dbReference type="InterPro" id="IPR035906">
    <property type="entry name" value="MetI-like_sf"/>
</dbReference>
<evidence type="ECO:0000256" key="7">
    <source>
        <dbReference type="ARBA" id="ARBA00022989"/>
    </source>
</evidence>
<feature type="transmembrane region" description="Helical" evidence="9">
    <location>
        <begin position="100"/>
        <end position="121"/>
    </location>
</feature>
<dbReference type="GO" id="GO:0015098">
    <property type="term" value="F:molybdate ion transmembrane transporter activity"/>
    <property type="evidence" value="ECO:0007669"/>
    <property type="project" value="UniProtKB-UniRule"/>
</dbReference>
<dbReference type="NCBIfam" id="TIGR02141">
    <property type="entry name" value="modB_ABC"/>
    <property type="match status" value="1"/>
</dbReference>
<evidence type="ECO:0000256" key="8">
    <source>
        <dbReference type="ARBA" id="ARBA00023136"/>
    </source>
</evidence>
<dbReference type="GO" id="GO:0005886">
    <property type="term" value="C:plasma membrane"/>
    <property type="evidence" value="ECO:0007669"/>
    <property type="project" value="UniProtKB-SubCell"/>
</dbReference>
<dbReference type="InterPro" id="IPR000515">
    <property type="entry name" value="MetI-like"/>
</dbReference>
<feature type="transmembrane region" description="Helical" evidence="9">
    <location>
        <begin position="190"/>
        <end position="208"/>
    </location>
</feature>
<accession>A0A7W8GE16</accession>
<evidence type="ECO:0000256" key="6">
    <source>
        <dbReference type="ARBA" id="ARBA00022692"/>
    </source>
</evidence>
<comment type="function">
    <text evidence="10">Part of the binding-protein-dependent transport system for molybdenum; probably responsible for the translocation of the substrate across the membrane.</text>
</comment>
<dbReference type="CDD" id="cd06261">
    <property type="entry name" value="TM_PBP2"/>
    <property type="match status" value="1"/>
</dbReference>
<dbReference type="RefSeq" id="WP_343057638.1">
    <property type="nucleotide sequence ID" value="NZ_JACHFN010000004.1"/>
</dbReference>
<proteinExistence type="inferred from homology"/>
<evidence type="ECO:0000256" key="1">
    <source>
        <dbReference type="ARBA" id="ARBA00004651"/>
    </source>
</evidence>
<keyword evidence="3 9" id="KW-0813">Transport</keyword>
<evidence type="ECO:0000256" key="5">
    <source>
        <dbReference type="ARBA" id="ARBA00022505"/>
    </source>
</evidence>
<dbReference type="EMBL" id="JACHFN010000004">
    <property type="protein sequence ID" value="MBB5233912.1"/>
    <property type="molecule type" value="Genomic_DNA"/>
</dbReference>
<dbReference type="Pfam" id="PF00528">
    <property type="entry name" value="BPD_transp_1"/>
    <property type="match status" value="1"/>
</dbReference>
<comment type="subcellular location">
    <subcellularLocation>
        <location evidence="1 9">Cell membrane</location>
        <topology evidence="1 9">Multi-pass membrane protein</topology>
    </subcellularLocation>
</comment>
<sequence length="270" mass="27827">MTSSSTRGDNGARAGGPLHPLPVALSLLMGAFLLLPVAALLLRGLNADFLPTLTSPAVTDALRVSALTTGVALLCTLGLGTPVAYLLARRRFPGRTVLDALLDLPLVLPPVVAGVALLLAFGRTGLLGRPLEVAGVDLAFTPAAVVLAQVFTSAPFYVRAAKAGFLAYDPDVEAAARVDGAGRRATFTRVTLPLALPFLLEGAVLAWARSLGEFGATLLFAGSLQGSTRTVPLAIYSAAESDLAPALVLSAVMVVLAFGVLLLLRLLARR</sequence>
<keyword evidence="4 10" id="KW-1003">Cell membrane</keyword>
<dbReference type="SUPFAM" id="SSF161098">
    <property type="entry name" value="MetI-like"/>
    <property type="match status" value="1"/>
</dbReference>
<keyword evidence="8 9" id="KW-0472">Membrane</keyword>
<dbReference type="PANTHER" id="PTHR30183:SF3">
    <property type="entry name" value="MOLYBDENUM TRANSPORT SYSTEM PERMEASE PROTEIN MODB"/>
    <property type="match status" value="1"/>
</dbReference>